<accession>A0A8J2PK89</accession>
<dbReference type="Proteomes" id="UP000708208">
    <property type="component" value="Unassembled WGS sequence"/>
</dbReference>
<feature type="transmembrane region" description="Helical" evidence="1">
    <location>
        <begin position="25"/>
        <end position="46"/>
    </location>
</feature>
<feature type="non-terminal residue" evidence="2">
    <location>
        <position position="1"/>
    </location>
</feature>
<keyword evidence="3" id="KW-1185">Reference proteome</keyword>
<evidence type="ECO:0000313" key="3">
    <source>
        <dbReference type="Proteomes" id="UP000708208"/>
    </source>
</evidence>
<proteinExistence type="predicted"/>
<organism evidence="2 3">
    <name type="scientific">Allacma fusca</name>
    <dbReference type="NCBI Taxonomy" id="39272"/>
    <lineage>
        <taxon>Eukaryota</taxon>
        <taxon>Metazoa</taxon>
        <taxon>Ecdysozoa</taxon>
        <taxon>Arthropoda</taxon>
        <taxon>Hexapoda</taxon>
        <taxon>Collembola</taxon>
        <taxon>Symphypleona</taxon>
        <taxon>Sminthuridae</taxon>
        <taxon>Allacma</taxon>
    </lineage>
</organism>
<gene>
    <name evidence="2" type="ORF">AFUS01_LOCUS36264</name>
</gene>
<protein>
    <submittedName>
        <fullName evidence="2">Uncharacterized protein</fullName>
    </submittedName>
</protein>
<keyword evidence="1" id="KW-0812">Transmembrane</keyword>
<keyword evidence="1" id="KW-1133">Transmembrane helix</keyword>
<dbReference type="OrthoDB" id="7675309at2759"/>
<keyword evidence="1" id="KW-0472">Membrane</keyword>
<evidence type="ECO:0000313" key="2">
    <source>
        <dbReference type="EMBL" id="CAG7826199.1"/>
    </source>
</evidence>
<sequence length="87" mass="9646">MVENSDIKIEDVFENIGGFGRFQKIFSIAIMFPQFSVAMITLSPIFTGSNNVPLFCTNETEFLEINNCGLNCTVPVGDEIFSSVVQE</sequence>
<name>A0A8J2PK89_9HEXA</name>
<evidence type="ECO:0000256" key="1">
    <source>
        <dbReference type="SAM" id="Phobius"/>
    </source>
</evidence>
<dbReference type="EMBL" id="CAJVCH010538950">
    <property type="protein sequence ID" value="CAG7826199.1"/>
    <property type="molecule type" value="Genomic_DNA"/>
</dbReference>
<reference evidence="2" key="1">
    <citation type="submission" date="2021-06" db="EMBL/GenBank/DDBJ databases">
        <authorList>
            <person name="Hodson N. C."/>
            <person name="Mongue J. A."/>
            <person name="Jaron S. K."/>
        </authorList>
    </citation>
    <scope>NUCLEOTIDE SEQUENCE</scope>
</reference>
<comment type="caution">
    <text evidence="2">The sequence shown here is derived from an EMBL/GenBank/DDBJ whole genome shotgun (WGS) entry which is preliminary data.</text>
</comment>
<dbReference type="AlphaFoldDB" id="A0A8J2PK89"/>